<dbReference type="AlphaFoldDB" id="A0A1N7RQU0"/>
<gene>
    <name evidence="1" type="ORF">BN2475_120066</name>
</gene>
<evidence type="ECO:0000313" key="2">
    <source>
        <dbReference type="Proteomes" id="UP000187012"/>
    </source>
</evidence>
<dbReference type="Proteomes" id="UP000187012">
    <property type="component" value="Unassembled WGS sequence"/>
</dbReference>
<accession>A0A1N7RQU0</accession>
<proteinExistence type="predicted"/>
<protein>
    <submittedName>
        <fullName evidence="1">Uncharacterized protein</fullName>
    </submittedName>
</protein>
<sequence>MIVTPSIPFSATSPNAASSKRMRVSRLRRVRRGDGDRPATDSRLVTDVATVCRRLARELGRFDTLPPESLFHHILDLNIIVDNDIRNGSNLTHAESPAQMCEPAGLKHHVDTAKRLRGAGRHRASIHRHRVEERVGIRAR</sequence>
<dbReference type="EMBL" id="CYGX02000012">
    <property type="protein sequence ID" value="SIT37501.1"/>
    <property type="molecule type" value="Genomic_DNA"/>
</dbReference>
<keyword evidence="2" id="KW-1185">Reference proteome</keyword>
<name>A0A1N7RQU0_9BURK</name>
<organism evidence="1 2">
    <name type="scientific">Paraburkholderia ribeironis</name>
    <dbReference type="NCBI Taxonomy" id="1247936"/>
    <lineage>
        <taxon>Bacteria</taxon>
        <taxon>Pseudomonadati</taxon>
        <taxon>Pseudomonadota</taxon>
        <taxon>Betaproteobacteria</taxon>
        <taxon>Burkholderiales</taxon>
        <taxon>Burkholderiaceae</taxon>
        <taxon>Paraburkholderia</taxon>
    </lineage>
</organism>
<reference evidence="1 2" key="1">
    <citation type="submission" date="2016-12" db="EMBL/GenBank/DDBJ databases">
        <authorList>
            <person name="Song W.-J."/>
            <person name="Kurnit D.M."/>
        </authorList>
    </citation>
    <scope>NUCLEOTIDE SEQUENCE [LARGE SCALE GENOMIC DNA]</scope>
    <source>
        <strain evidence="1 2">STM7296</strain>
    </source>
</reference>
<evidence type="ECO:0000313" key="1">
    <source>
        <dbReference type="EMBL" id="SIT37501.1"/>
    </source>
</evidence>